<sequence>MAYKKYKLALAIRVLVLLLSLIGFAFFIGLLDSETLVSYRALIAGVLLIIAVFSFVNLYRFVFKRFQEMDEFFESVKYRDFSRWFNETSSREDIQELHKGFNEVNKTVLEINKEKEAQHLYLQKILEMVETGIIAYNVKSGDVLWVNEAFKKLINIPSLKNIGFVKNRNATLYEAIFSKKYSDSENITVSIANENTNLLISNSIFEIESNTFKLIALQNIDDTLNKNESEAWKKLLSVMTHEIMNSIAPISSLAETLQSKVELSQQDPDEHPLDIEDLDVGIESIKKRSEGLLKFAKTYRSLNKITKLNLSKIKVDSLFGNIKTLMEPSLEGKNIALLFENENTSLEIEIDTYLIEQVLINLILNAVEACKEVENPSISIKALKNIEGQVVLKIIDNGKGIPEEIMESIFVPFFTTKKTGSGIGLSLCKQIILLHKGKLLVKSKEGEGTVVSLVFLNI</sequence>
<evidence type="ECO:0000256" key="2">
    <source>
        <dbReference type="ARBA" id="ARBA00012438"/>
    </source>
</evidence>
<keyword evidence="3" id="KW-0808">Transferase</keyword>
<dbReference type="InterPro" id="IPR005467">
    <property type="entry name" value="His_kinase_dom"/>
</dbReference>
<evidence type="ECO:0000256" key="8">
    <source>
        <dbReference type="SAM" id="Phobius"/>
    </source>
</evidence>
<keyword evidence="8" id="KW-0472">Membrane</keyword>
<evidence type="ECO:0000256" key="6">
    <source>
        <dbReference type="ARBA" id="ARBA00022840"/>
    </source>
</evidence>
<dbReference type="GO" id="GO:0030295">
    <property type="term" value="F:protein kinase activator activity"/>
    <property type="evidence" value="ECO:0007669"/>
    <property type="project" value="TreeGrafter"/>
</dbReference>
<dbReference type="InterPro" id="IPR004358">
    <property type="entry name" value="Sig_transdc_His_kin-like_C"/>
</dbReference>
<dbReference type="PANTHER" id="PTHR42878">
    <property type="entry name" value="TWO-COMPONENT HISTIDINE KINASE"/>
    <property type="match status" value="1"/>
</dbReference>
<keyword evidence="11" id="KW-1185">Reference proteome</keyword>
<evidence type="ECO:0000259" key="9">
    <source>
        <dbReference type="PROSITE" id="PS50109"/>
    </source>
</evidence>
<dbReference type="PRINTS" id="PR00344">
    <property type="entry name" value="BCTRLSENSOR"/>
</dbReference>
<dbReference type="InterPro" id="IPR003594">
    <property type="entry name" value="HATPase_dom"/>
</dbReference>
<comment type="caution">
    <text evidence="10">The sequence shown here is derived from an EMBL/GenBank/DDBJ whole genome shotgun (WGS) entry which is preliminary data.</text>
</comment>
<protein>
    <recommendedName>
        <fullName evidence="2">histidine kinase</fullName>
        <ecNumber evidence="2">2.7.13.3</ecNumber>
    </recommendedName>
</protein>
<dbReference type="GO" id="GO:0000156">
    <property type="term" value="F:phosphorelay response regulator activity"/>
    <property type="evidence" value="ECO:0007669"/>
    <property type="project" value="TreeGrafter"/>
</dbReference>
<gene>
    <name evidence="10" type="ORF">H7U19_07985</name>
</gene>
<keyword evidence="8" id="KW-1133">Transmembrane helix</keyword>
<keyword evidence="5 10" id="KW-0418">Kinase</keyword>
<dbReference type="EC" id="2.7.13.3" evidence="2"/>
<evidence type="ECO:0000256" key="7">
    <source>
        <dbReference type="ARBA" id="ARBA00023012"/>
    </source>
</evidence>
<dbReference type="GO" id="GO:0004673">
    <property type="term" value="F:protein histidine kinase activity"/>
    <property type="evidence" value="ECO:0007669"/>
    <property type="project" value="UniProtKB-EC"/>
</dbReference>
<evidence type="ECO:0000256" key="3">
    <source>
        <dbReference type="ARBA" id="ARBA00022679"/>
    </source>
</evidence>
<evidence type="ECO:0000313" key="11">
    <source>
        <dbReference type="Proteomes" id="UP000656244"/>
    </source>
</evidence>
<keyword evidence="8" id="KW-0812">Transmembrane</keyword>
<dbReference type="GO" id="GO:0005524">
    <property type="term" value="F:ATP binding"/>
    <property type="evidence" value="ECO:0007669"/>
    <property type="project" value="UniProtKB-KW"/>
</dbReference>
<accession>A0A923HDU1</accession>
<dbReference type="SMART" id="SM00387">
    <property type="entry name" value="HATPase_c"/>
    <property type="match status" value="1"/>
</dbReference>
<dbReference type="CDD" id="cd00075">
    <property type="entry name" value="HATPase"/>
    <property type="match status" value="1"/>
</dbReference>
<dbReference type="InterPro" id="IPR050351">
    <property type="entry name" value="BphY/WalK/GraS-like"/>
</dbReference>
<keyword evidence="6" id="KW-0067">ATP-binding</keyword>
<reference evidence="10" key="1">
    <citation type="submission" date="2020-08" db="EMBL/GenBank/DDBJ databases">
        <title>Hyunsoonleella sp. strain SJ7 genome sequencing and assembly.</title>
        <authorList>
            <person name="Kim I."/>
        </authorList>
    </citation>
    <scope>NUCLEOTIDE SEQUENCE</scope>
    <source>
        <strain evidence="10">SJ7</strain>
    </source>
</reference>
<dbReference type="GO" id="GO:0007234">
    <property type="term" value="P:osmosensory signaling via phosphorelay pathway"/>
    <property type="evidence" value="ECO:0007669"/>
    <property type="project" value="TreeGrafter"/>
</dbReference>
<dbReference type="RefSeq" id="WP_186561068.1">
    <property type="nucleotide sequence ID" value="NZ_JACNMF010000002.1"/>
</dbReference>
<feature type="transmembrane region" description="Helical" evidence="8">
    <location>
        <begin position="37"/>
        <end position="59"/>
    </location>
</feature>
<comment type="catalytic activity">
    <reaction evidence="1">
        <text>ATP + protein L-histidine = ADP + protein N-phospho-L-histidine.</text>
        <dbReference type="EC" id="2.7.13.3"/>
    </reaction>
</comment>
<dbReference type="PROSITE" id="PS50109">
    <property type="entry name" value="HIS_KIN"/>
    <property type="match status" value="1"/>
</dbReference>
<proteinExistence type="predicted"/>
<evidence type="ECO:0000313" key="10">
    <source>
        <dbReference type="EMBL" id="MBC3758338.1"/>
    </source>
</evidence>
<keyword evidence="7" id="KW-0902">Two-component regulatory system</keyword>
<feature type="transmembrane region" description="Helical" evidence="8">
    <location>
        <begin position="12"/>
        <end position="31"/>
    </location>
</feature>
<evidence type="ECO:0000256" key="5">
    <source>
        <dbReference type="ARBA" id="ARBA00022777"/>
    </source>
</evidence>
<dbReference type="Pfam" id="PF02518">
    <property type="entry name" value="HATPase_c"/>
    <property type="match status" value="1"/>
</dbReference>
<dbReference type="EMBL" id="JACNMF010000002">
    <property type="protein sequence ID" value="MBC3758338.1"/>
    <property type="molecule type" value="Genomic_DNA"/>
</dbReference>
<feature type="domain" description="Histidine kinase" evidence="9">
    <location>
        <begin position="238"/>
        <end position="458"/>
    </location>
</feature>
<evidence type="ECO:0000256" key="4">
    <source>
        <dbReference type="ARBA" id="ARBA00022741"/>
    </source>
</evidence>
<dbReference type="Proteomes" id="UP000656244">
    <property type="component" value="Unassembled WGS sequence"/>
</dbReference>
<dbReference type="Gene3D" id="3.30.565.10">
    <property type="entry name" value="Histidine kinase-like ATPase, C-terminal domain"/>
    <property type="match status" value="1"/>
</dbReference>
<organism evidence="10 11">
    <name type="scientific">Hyunsoonleella aquatilis</name>
    <dbReference type="NCBI Taxonomy" id="2762758"/>
    <lineage>
        <taxon>Bacteria</taxon>
        <taxon>Pseudomonadati</taxon>
        <taxon>Bacteroidota</taxon>
        <taxon>Flavobacteriia</taxon>
        <taxon>Flavobacteriales</taxon>
        <taxon>Flavobacteriaceae</taxon>
    </lineage>
</organism>
<dbReference type="AlphaFoldDB" id="A0A923HDU1"/>
<dbReference type="InterPro" id="IPR036890">
    <property type="entry name" value="HATPase_C_sf"/>
</dbReference>
<dbReference type="SUPFAM" id="SSF55874">
    <property type="entry name" value="ATPase domain of HSP90 chaperone/DNA topoisomerase II/histidine kinase"/>
    <property type="match status" value="1"/>
</dbReference>
<evidence type="ECO:0000256" key="1">
    <source>
        <dbReference type="ARBA" id="ARBA00000085"/>
    </source>
</evidence>
<name>A0A923HDU1_9FLAO</name>
<keyword evidence="4" id="KW-0547">Nucleotide-binding</keyword>
<dbReference type="PANTHER" id="PTHR42878:SF7">
    <property type="entry name" value="SENSOR HISTIDINE KINASE GLRK"/>
    <property type="match status" value="1"/>
</dbReference>